<proteinExistence type="predicted"/>
<dbReference type="EMBL" id="MG757156">
    <property type="protein sequence ID" value="AVD99742.1"/>
    <property type="molecule type" value="Genomic_DNA"/>
</dbReference>
<evidence type="ECO:0000313" key="2">
    <source>
        <dbReference type="Proteomes" id="UP000240246"/>
    </source>
</evidence>
<dbReference type="Proteomes" id="UP000240246">
    <property type="component" value="Segment"/>
</dbReference>
<keyword evidence="2" id="KW-1185">Reference proteome</keyword>
<protein>
    <submittedName>
        <fullName evidence="1">Uncharacterized protein</fullName>
    </submittedName>
</protein>
<reference evidence="2" key="1">
    <citation type="submission" date="2018-01" db="EMBL/GenBank/DDBJ databases">
        <authorList>
            <person name="Gaut B.S."/>
            <person name="Morton B.R."/>
            <person name="Clegg M.T."/>
            <person name="Duvall M.R."/>
        </authorList>
    </citation>
    <scope>NUCLEOTIDE SEQUENCE [LARGE SCALE GENOMIC DNA]</scope>
</reference>
<name>A0A2L1IX57_9CAUD</name>
<evidence type="ECO:0000313" key="1">
    <source>
        <dbReference type="EMBL" id="AVD99742.1"/>
    </source>
</evidence>
<organism evidence="1 2">
    <name type="scientific">Mycobacterium phage Cuke</name>
    <dbReference type="NCBI Taxonomy" id="2079417"/>
    <lineage>
        <taxon>Viruses</taxon>
        <taxon>Duplodnaviria</taxon>
        <taxon>Heunggongvirae</taxon>
        <taxon>Uroviricota</taxon>
        <taxon>Caudoviricetes</taxon>
        <taxon>Cukevirus</taxon>
        <taxon>Cukevirus cuke</taxon>
    </lineage>
</organism>
<sequence length="54" mass="6222">MPAPPCKPDCKCGKHIRTNEHNRLIGQGVKERQLRNIKEGKPINHVRVNHERTS</sequence>
<accession>A0A2L1IX57</accession>
<gene>
    <name evidence="1" type="ORF">SEA_CUKE_126</name>
</gene>